<protein>
    <submittedName>
        <fullName evidence="1">Uncharacterized protein</fullName>
    </submittedName>
</protein>
<accession>A0AAV7PI86</accession>
<proteinExistence type="predicted"/>
<comment type="caution">
    <text evidence="1">The sequence shown here is derived from an EMBL/GenBank/DDBJ whole genome shotgun (WGS) entry which is preliminary data.</text>
</comment>
<gene>
    <name evidence="1" type="ORF">NDU88_004966</name>
</gene>
<evidence type="ECO:0000313" key="1">
    <source>
        <dbReference type="EMBL" id="KAJ1126559.1"/>
    </source>
</evidence>
<dbReference type="EMBL" id="JANPWB010000011">
    <property type="protein sequence ID" value="KAJ1126559.1"/>
    <property type="molecule type" value="Genomic_DNA"/>
</dbReference>
<dbReference type="AlphaFoldDB" id="A0AAV7PI86"/>
<dbReference type="Proteomes" id="UP001066276">
    <property type="component" value="Chromosome 7"/>
</dbReference>
<organism evidence="1 2">
    <name type="scientific">Pleurodeles waltl</name>
    <name type="common">Iberian ribbed newt</name>
    <dbReference type="NCBI Taxonomy" id="8319"/>
    <lineage>
        <taxon>Eukaryota</taxon>
        <taxon>Metazoa</taxon>
        <taxon>Chordata</taxon>
        <taxon>Craniata</taxon>
        <taxon>Vertebrata</taxon>
        <taxon>Euteleostomi</taxon>
        <taxon>Amphibia</taxon>
        <taxon>Batrachia</taxon>
        <taxon>Caudata</taxon>
        <taxon>Salamandroidea</taxon>
        <taxon>Salamandridae</taxon>
        <taxon>Pleurodelinae</taxon>
        <taxon>Pleurodeles</taxon>
    </lineage>
</organism>
<sequence length="100" mass="11225">MLLTHLFHPLTVSAPLEELLLKVAHRCYRRSLQLSKGTVLFAEGTPRGSGDTSEAELRAWHTADLHTLGDLYSDGLAFIYKCVIACTVKWTGKRAIRRLM</sequence>
<keyword evidence="2" id="KW-1185">Reference proteome</keyword>
<name>A0AAV7PI86_PLEWA</name>
<reference evidence="1" key="1">
    <citation type="journal article" date="2022" name="bioRxiv">
        <title>Sequencing and chromosome-scale assembly of the giantPleurodeles waltlgenome.</title>
        <authorList>
            <person name="Brown T."/>
            <person name="Elewa A."/>
            <person name="Iarovenko S."/>
            <person name="Subramanian E."/>
            <person name="Araus A.J."/>
            <person name="Petzold A."/>
            <person name="Susuki M."/>
            <person name="Suzuki K.-i.T."/>
            <person name="Hayashi T."/>
            <person name="Toyoda A."/>
            <person name="Oliveira C."/>
            <person name="Osipova E."/>
            <person name="Leigh N.D."/>
            <person name="Simon A."/>
            <person name="Yun M.H."/>
        </authorList>
    </citation>
    <scope>NUCLEOTIDE SEQUENCE</scope>
    <source>
        <strain evidence="1">20211129_DDA</strain>
        <tissue evidence="1">Liver</tissue>
    </source>
</reference>
<evidence type="ECO:0000313" key="2">
    <source>
        <dbReference type="Proteomes" id="UP001066276"/>
    </source>
</evidence>